<name>A0ABP8I0A9_9BACT</name>
<dbReference type="Proteomes" id="UP001501153">
    <property type="component" value="Unassembled WGS sequence"/>
</dbReference>
<evidence type="ECO:0000256" key="7">
    <source>
        <dbReference type="ARBA" id="ARBA00022984"/>
    </source>
</evidence>
<evidence type="ECO:0000313" key="15">
    <source>
        <dbReference type="Proteomes" id="UP001501153"/>
    </source>
</evidence>
<dbReference type="PANTHER" id="PTHR30627">
    <property type="entry name" value="PEPTIDOGLYCAN D,D-TRANSPEPTIDASE"/>
    <property type="match status" value="1"/>
</dbReference>
<evidence type="ECO:0000313" key="14">
    <source>
        <dbReference type="EMBL" id="GAA4348627.1"/>
    </source>
</evidence>
<dbReference type="InterPro" id="IPR036138">
    <property type="entry name" value="PBP_dimer_sf"/>
</dbReference>
<evidence type="ECO:0000259" key="12">
    <source>
        <dbReference type="Pfam" id="PF00905"/>
    </source>
</evidence>
<keyword evidence="15" id="KW-1185">Reference proteome</keyword>
<evidence type="ECO:0000256" key="8">
    <source>
        <dbReference type="ARBA" id="ARBA00022989"/>
    </source>
</evidence>
<dbReference type="SUPFAM" id="SSF56519">
    <property type="entry name" value="Penicillin binding protein dimerisation domain"/>
    <property type="match status" value="1"/>
</dbReference>
<feature type="domain" description="Penicillin-binding protein dimerisation" evidence="13">
    <location>
        <begin position="41"/>
        <end position="187"/>
    </location>
</feature>
<evidence type="ECO:0000256" key="5">
    <source>
        <dbReference type="ARBA" id="ARBA00022692"/>
    </source>
</evidence>
<sequence>MLLGLAGLLLGAGCRPDSSARPEPADAPVEEVYEHCRETFNPIRGRIFDRHDSLLAYTGWQYRLELPRRGGLDSVRFNRLLGWPKGALQARVADLRHRQLPLQLELTAAEADSLRQHQREWPQLSVRTFRARSYTVNVAAPVLGYSYDVAGPFLDQAKRLVRGRFYRMRNGGLESYYNTLLTGRRGIYHPLIGPGNRRQGSWDTDTAYIAGQDLHLSLDTQLQAYAERLLGERRGYVVALEPATGEILCYVSAPTYDPAVLTAAGRGRERRELLLHPDMPLLNRPALLANPPGSVFKLVNSAVALQLGAITPETGFRCDQSLINCVHDHPRARSLSQALKYSCNPYFYQVMRTAIEPRRDSAKAESDSCGIRQRNLTQWLRHVRSFGLDTLLGIDLPQERPGYIPQVKLYDRRHGACCWSYKTIYSLSLGQGEINLTGLQMANVLAIIANRGWYVRPHLVRSVGKSGQPLPKYQERRRTLVDSMHFAALIPGMEAAMRRGGTAELANLDDVGISVAGKTGTVQNDEGDDHATFAGFAPATAPRIVVAVYIENAGFGGLSAAPLAALLMEKYLRGSIAPKRRRWERWLRCGNLVEQGQHKPKPAAAPELPPPAPPVTPAPE</sequence>
<evidence type="ECO:0000256" key="6">
    <source>
        <dbReference type="ARBA" id="ARBA00022960"/>
    </source>
</evidence>
<evidence type="ECO:0000259" key="13">
    <source>
        <dbReference type="Pfam" id="PF03717"/>
    </source>
</evidence>
<keyword evidence="4" id="KW-0645">Protease</keyword>
<dbReference type="InterPro" id="IPR012338">
    <property type="entry name" value="Beta-lactam/transpept-like"/>
</dbReference>
<keyword evidence="4" id="KW-0378">Hydrolase</keyword>
<evidence type="ECO:0000256" key="4">
    <source>
        <dbReference type="ARBA" id="ARBA00022645"/>
    </source>
</evidence>
<protein>
    <submittedName>
        <fullName evidence="14">Penicillin-binding protein 2</fullName>
    </submittedName>
</protein>
<feature type="region of interest" description="Disordered" evidence="11">
    <location>
        <begin position="594"/>
        <end position="620"/>
    </location>
</feature>
<keyword evidence="8" id="KW-1133">Transmembrane helix</keyword>
<proteinExistence type="predicted"/>
<accession>A0ABP8I0A9</accession>
<dbReference type="Pfam" id="PF00905">
    <property type="entry name" value="Transpeptidase"/>
    <property type="match status" value="1"/>
</dbReference>
<keyword evidence="4" id="KW-0121">Carboxypeptidase</keyword>
<comment type="caution">
    <text evidence="14">The sequence shown here is derived from an EMBL/GenBank/DDBJ whole genome shotgun (WGS) entry which is preliminary data.</text>
</comment>
<dbReference type="EMBL" id="BAABGZ010000008">
    <property type="protein sequence ID" value="GAA4348627.1"/>
    <property type="molecule type" value="Genomic_DNA"/>
</dbReference>
<keyword evidence="9" id="KW-0472">Membrane</keyword>
<keyword evidence="5" id="KW-0812">Transmembrane</keyword>
<dbReference type="InterPro" id="IPR001460">
    <property type="entry name" value="PCN-bd_Tpept"/>
</dbReference>
<gene>
    <name evidence="14" type="primary">mrdA_1</name>
    <name evidence="14" type="ORF">GCM10023185_04720</name>
</gene>
<evidence type="ECO:0000256" key="11">
    <source>
        <dbReference type="SAM" id="MobiDB-lite"/>
    </source>
</evidence>
<evidence type="ECO:0000256" key="2">
    <source>
        <dbReference type="ARBA" id="ARBA00004236"/>
    </source>
</evidence>
<dbReference type="SUPFAM" id="SSF56601">
    <property type="entry name" value="beta-lactamase/transpeptidase-like"/>
    <property type="match status" value="1"/>
</dbReference>
<feature type="compositionally biased region" description="Pro residues" evidence="11">
    <location>
        <begin position="607"/>
        <end position="620"/>
    </location>
</feature>
<dbReference type="Gene3D" id="3.90.1310.10">
    <property type="entry name" value="Penicillin-binding protein 2a (Domain 2)"/>
    <property type="match status" value="1"/>
</dbReference>
<dbReference type="InterPro" id="IPR050515">
    <property type="entry name" value="Beta-lactam/transpept"/>
</dbReference>
<dbReference type="Pfam" id="PF03717">
    <property type="entry name" value="PBP_dimer"/>
    <property type="match status" value="1"/>
</dbReference>
<keyword evidence="10" id="KW-0961">Cell wall biogenesis/degradation</keyword>
<dbReference type="Gene3D" id="3.40.710.10">
    <property type="entry name" value="DD-peptidase/beta-lactamase superfamily"/>
    <property type="match status" value="1"/>
</dbReference>
<evidence type="ECO:0000256" key="1">
    <source>
        <dbReference type="ARBA" id="ARBA00004167"/>
    </source>
</evidence>
<reference evidence="15" key="1">
    <citation type="journal article" date="2019" name="Int. J. Syst. Evol. Microbiol.">
        <title>The Global Catalogue of Microorganisms (GCM) 10K type strain sequencing project: providing services to taxonomists for standard genome sequencing and annotation.</title>
        <authorList>
            <consortium name="The Broad Institute Genomics Platform"/>
            <consortium name="The Broad Institute Genome Sequencing Center for Infectious Disease"/>
            <person name="Wu L."/>
            <person name="Ma J."/>
        </authorList>
    </citation>
    <scope>NUCLEOTIDE SEQUENCE [LARGE SCALE GENOMIC DNA]</scope>
    <source>
        <strain evidence="15">JCM 17923</strain>
    </source>
</reference>
<evidence type="ECO:0000256" key="3">
    <source>
        <dbReference type="ARBA" id="ARBA00022475"/>
    </source>
</evidence>
<evidence type="ECO:0000256" key="10">
    <source>
        <dbReference type="ARBA" id="ARBA00023316"/>
    </source>
</evidence>
<keyword evidence="7" id="KW-0573">Peptidoglycan synthesis</keyword>
<feature type="domain" description="Penicillin-binding protein transpeptidase" evidence="12">
    <location>
        <begin position="235"/>
        <end position="569"/>
    </location>
</feature>
<evidence type="ECO:0000256" key="9">
    <source>
        <dbReference type="ARBA" id="ARBA00023136"/>
    </source>
</evidence>
<dbReference type="PANTHER" id="PTHR30627:SF2">
    <property type="entry name" value="PEPTIDOGLYCAN D,D-TRANSPEPTIDASE MRDA"/>
    <property type="match status" value="1"/>
</dbReference>
<dbReference type="InterPro" id="IPR005311">
    <property type="entry name" value="PBP_dimer"/>
</dbReference>
<organism evidence="14 15">
    <name type="scientific">Hymenobacter saemangeumensis</name>
    <dbReference type="NCBI Taxonomy" id="1084522"/>
    <lineage>
        <taxon>Bacteria</taxon>
        <taxon>Pseudomonadati</taxon>
        <taxon>Bacteroidota</taxon>
        <taxon>Cytophagia</taxon>
        <taxon>Cytophagales</taxon>
        <taxon>Hymenobacteraceae</taxon>
        <taxon>Hymenobacter</taxon>
    </lineage>
</organism>
<comment type="subcellular location">
    <subcellularLocation>
        <location evidence="2">Cell membrane</location>
    </subcellularLocation>
    <subcellularLocation>
        <location evidence="1">Membrane</location>
        <topology evidence="1">Single-pass membrane protein</topology>
    </subcellularLocation>
</comment>
<keyword evidence="6" id="KW-0133">Cell shape</keyword>
<keyword evidence="3" id="KW-1003">Cell membrane</keyword>